<dbReference type="Proteomes" id="UP001497512">
    <property type="component" value="Chromosome 1"/>
</dbReference>
<feature type="region of interest" description="Disordered" evidence="1">
    <location>
        <begin position="1"/>
        <end position="29"/>
    </location>
</feature>
<gene>
    <name evidence="2" type="ORF">CSSPTR1EN2_LOCUS1491</name>
</gene>
<protein>
    <submittedName>
        <fullName evidence="2">Uncharacterized protein</fullName>
    </submittedName>
</protein>
<dbReference type="EMBL" id="OZ019893">
    <property type="protein sequence ID" value="CAK9191639.1"/>
    <property type="molecule type" value="Genomic_DNA"/>
</dbReference>
<evidence type="ECO:0000256" key="1">
    <source>
        <dbReference type="SAM" id="MobiDB-lite"/>
    </source>
</evidence>
<feature type="compositionally biased region" description="Low complexity" evidence="1">
    <location>
        <begin position="54"/>
        <end position="65"/>
    </location>
</feature>
<reference evidence="2 3" key="1">
    <citation type="submission" date="2024-02" db="EMBL/GenBank/DDBJ databases">
        <authorList>
            <consortium name="ELIXIR-Norway"/>
            <consortium name="Elixir Norway"/>
        </authorList>
    </citation>
    <scope>NUCLEOTIDE SEQUENCE [LARGE SCALE GENOMIC DNA]</scope>
</reference>
<organism evidence="2 3">
    <name type="scientific">Sphagnum troendelagicum</name>
    <dbReference type="NCBI Taxonomy" id="128251"/>
    <lineage>
        <taxon>Eukaryota</taxon>
        <taxon>Viridiplantae</taxon>
        <taxon>Streptophyta</taxon>
        <taxon>Embryophyta</taxon>
        <taxon>Bryophyta</taxon>
        <taxon>Sphagnophytina</taxon>
        <taxon>Sphagnopsida</taxon>
        <taxon>Sphagnales</taxon>
        <taxon>Sphagnaceae</taxon>
        <taxon>Sphagnum</taxon>
    </lineage>
</organism>
<proteinExistence type="predicted"/>
<accession>A0ABP0TBG0</accession>
<feature type="region of interest" description="Disordered" evidence="1">
    <location>
        <begin position="45"/>
        <end position="75"/>
    </location>
</feature>
<evidence type="ECO:0000313" key="3">
    <source>
        <dbReference type="Proteomes" id="UP001497512"/>
    </source>
</evidence>
<sequence length="75" mass="8363">MPVSLLFATGKRSRRQEEEETPPSPPLLTGLALYNLEMQIHRPAPHSIALPNKSSSRLSSQRASSTPEIYFNDSQ</sequence>
<name>A0ABP0TBG0_9BRYO</name>
<evidence type="ECO:0000313" key="2">
    <source>
        <dbReference type="EMBL" id="CAK9191639.1"/>
    </source>
</evidence>
<keyword evidence="3" id="KW-1185">Reference proteome</keyword>